<evidence type="ECO:0000256" key="5">
    <source>
        <dbReference type="ARBA" id="ARBA00023125"/>
    </source>
</evidence>
<dbReference type="Proteomes" id="UP000600214">
    <property type="component" value="Unassembled WGS sequence"/>
</dbReference>
<dbReference type="PANTHER" id="PTHR22993">
    <property type="entry name" value="FORMAMIDOPYRIMIDINE-DNA GLYCOSYLASE"/>
    <property type="match status" value="1"/>
</dbReference>
<organism evidence="11 12">
    <name type="scientific">Dyadobacter endophyticus</name>
    <dbReference type="NCBI Taxonomy" id="1749036"/>
    <lineage>
        <taxon>Bacteria</taxon>
        <taxon>Pseudomonadati</taxon>
        <taxon>Bacteroidota</taxon>
        <taxon>Cytophagia</taxon>
        <taxon>Cytophagales</taxon>
        <taxon>Spirosomataceae</taxon>
        <taxon>Dyadobacter</taxon>
    </lineage>
</organism>
<dbReference type="Gene3D" id="1.10.8.50">
    <property type="match status" value="1"/>
</dbReference>
<evidence type="ECO:0000256" key="7">
    <source>
        <dbReference type="ARBA" id="ARBA00023239"/>
    </source>
</evidence>
<sequence length="259" mass="28985">MPEVPELNVVGLTLQKHFKGQKVKRIEILWKKRVKASEEEFNSALRGAALRSVDRNGKELHLHFDNDQILGIHMMLTGKMILLPTDQNLKNPIFELMFDNGAGIIVLDGMGQAKPILNPEIPPVPDIMADDFTEDYLGKVLSKAGGKIKEVLQKQDKIRGIGSAYADEILWSAKISPYSIAKNIPSSKVAELYSAIRTVTVEATEDLMKRKCDGVFEMENKDHRYVHNPAKTHSPEGEEIIVGKLGSGRTFYVESQVLY</sequence>
<evidence type="ECO:0000256" key="9">
    <source>
        <dbReference type="ARBA" id="ARBA00023295"/>
    </source>
</evidence>
<comment type="similarity">
    <text evidence="2">Belongs to the FPG family.</text>
</comment>
<dbReference type="Pfam" id="PF01149">
    <property type="entry name" value="Fapy_DNA_glyco"/>
    <property type="match status" value="1"/>
</dbReference>
<dbReference type="Gene3D" id="3.20.190.10">
    <property type="entry name" value="MutM-like, N-terminal"/>
    <property type="match status" value="1"/>
</dbReference>
<comment type="catalytic activity">
    <reaction evidence="1">
        <text>Hydrolysis of DNA containing ring-opened 7-methylguanine residues, releasing 2,6-diamino-4-hydroxy-5-(N-methyl)formamidopyrimidine.</text>
        <dbReference type="EC" id="3.2.2.23"/>
    </reaction>
</comment>
<feature type="domain" description="Formamidopyrimidine-DNA glycosylase catalytic" evidence="10">
    <location>
        <begin position="2"/>
        <end position="113"/>
    </location>
</feature>
<dbReference type="InterPro" id="IPR012319">
    <property type="entry name" value="FPG_cat"/>
</dbReference>
<dbReference type="RefSeq" id="WP_188939393.1">
    <property type="nucleotide sequence ID" value="NZ_BMIA01000009.1"/>
</dbReference>
<dbReference type="PROSITE" id="PS51068">
    <property type="entry name" value="FPG_CAT"/>
    <property type="match status" value="1"/>
</dbReference>
<dbReference type="InterPro" id="IPR015886">
    <property type="entry name" value="H2TH_FPG"/>
</dbReference>
<dbReference type="InterPro" id="IPR035937">
    <property type="entry name" value="FPG_N"/>
</dbReference>
<dbReference type="InterPro" id="IPR010979">
    <property type="entry name" value="Ribosomal_uS13-like_H2TH"/>
</dbReference>
<dbReference type="SUPFAM" id="SSF81624">
    <property type="entry name" value="N-terminal domain of MutM-like DNA repair proteins"/>
    <property type="match status" value="1"/>
</dbReference>
<evidence type="ECO:0000313" key="11">
    <source>
        <dbReference type="EMBL" id="GGH55920.1"/>
    </source>
</evidence>
<gene>
    <name evidence="11" type="primary">mutM</name>
    <name evidence="11" type="ORF">GCM10007423_63970</name>
</gene>
<comment type="caution">
    <text evidence="11">The sequence shown here is derived from an EMBL/GenBank/DDBJ whole genome shotgun (WGS) entry which is preliminary data.</text>
</comment>
<dbReference type="SMART" id="SM00898">
    <property type="entry name" value="Fapy_DNA_glyco"/>
    <property type="match status" value="1"/>
</dbReference>
<proteinExistence type="inferred from homology"/>
<keyword evidence="3" id="KW-0227">DNA damage</keyword>
<keyword evidence="5" id="KW-0238">DNA-binding</keyword>
<keyword evidence="4" id="KW-0378">Hydrolase</keyword>
<keyword evidence="8" id="KW-0511">Multifunctional enzyme</keyword>
<dbReference type="EMBL" id="BMIA01000009">
    <property type="protein sequence ID" value="GGH55920.1"/>
    <property type="molecule type" value="Genomic_DNA"/>
</dbReference>
<evidence type="ECO:0000256" key="3">
    <source>
        <dbReference type="ARBA" id="ARBA00022763"/>
    </source>
</evidence>
<dbReference type="SUPFAM" id="SSF46946">
    <property type="entry name" value="S13-like H2TH domain"/>
    <property type="match status" value="1"/>
</dbReference>
<accession>A0ABQ1ZB11</accession>
<dbReference type="PANTHER" id="PTHR22993:SF9">
    <property type="entry name" value="FORMAMIDOPYRIMIDINE-DNA GLYCOSYLASE"/>
    <property type="match status" value="1"/>
</dbReference>
<keyword evidence="7" id="KW-0456">Lyase</keyword>
<keyword evidence="12" id="KW-1185">Reference proteome</keyword>
<evidence type="ECO:0000256" key="8">
    <source>
        <dbReference type="ARBA" id="ARBA00023268"/>
    </source>
</evidence>
<evidence type="ECO:0000256" key="1">
    <source>
        <dbReference type="ARBA" id="ARBA00001668"/>
    </source>
</evidence>
<dbReference type="Pfam" id="PF06831">
    <property type="entry name" value="H2TH"/>
    <property type="match status" value="1"/>
</dbReference>
<name>A0ABQ1ZB11_9BACT</name>
<reference evidence="12" key="1">
    <citation type="journal article" date="2019" name="Int. J. Syst. Evol. Microbiol.">
        <title>The Global Catalogue of Microorganisms (GCM) 10K type strain sequencing project: providing services to taxonomists for standard genome sequencing and annotation.</title>
        <authorList>
            <consortium name="The Broad Institute Genomics Platform"/>
            <consortium name="The Broad Institute Genome Sequencing Center for Infectious Disease"/>
            <person name="Wu L."/>
            <person name="Ma J."/>
        </authorList>
    </citation>
    <scope>NUCLEOTIDE SEQUENCE [LARGE SCALE GENOMIC DNA]</scope>
    <source>
        <strain evidence="12">CGMCC 1.15288</strain>
    </source>
</reference>
<keyword evidence="9" id="KW-0326">Glycosidase</keyword>
<evidence type="ECO:0000259" key="10">
    <source>
        <dbReference type="PROSITE" id="PS51068"/>
    </source>
</evidence>
<keyword evidence="6" id="KW-0234">DNA repair</keyword>
<evidence type="ECO:0000256" key="6">
    <source>
        <dbReference type="ARBA" id="ARBA00023204"/>
    </source>
</evidence>
<evidence type="ECO:0000256" key="4">
    <source>
        <dbReference type="ARBA" id="ARBA00022801"/>
    </source>
</evidence>
<dbReference type="SMART" id="SM01232">
    <property type="entry name" value="H2TH"/>
    <property type="match status" value="1"/>
</dbReference>
<evidence type="ECO:0000313" key="12">
    <source>
        <dbReference type="Proteomes" id="UP000600214"/>
    </source>
</evidence>
<evidence type="ECO:0000256" key="2">
    <source>
        <dbReference type="ARBA" id="ARBA00009409"/>
    </source>
</evidence>
<protein>
    <submittedName>
        <fullName evidence="11">Formamidopyrimidine-DNA glycosylase</fullName>
    </submittedName>
</protein>